<sequence>MALDTNCRILVILRSSKNKSEMWVGMLEKTWMKMDECINELYGKMEQPTLSKTRRGCINSLTMAGHGPTCRDYSLSIGIFGRDKMSRDVIMVGLTMRIPLLYRDEYSQWRERFMNYLKEKMYGEAMIHSITHGEQPFPVVAQVSLAGTTPNAPPTLKDPKF</sequence>
<accession>A0ABQ5GZS8</accession>
<gene>
    <name evidence="1" type="ORF">Tco_1055101</name>
</gene>
<comment type="caution">
    <text evidence="1">The sequence shown here is derived from an EMBL/GenBank/DDBJ whole genome shotgun (WGS) entry which is preliminary data.</text>
</comment>
<protein>
    <submittedName>
        <fullName evidence="1">Uncharacterized protein</fullName>
    </submittedName>
</protein>
<keyword evidence="2" id="KW-1185">Reference proteome</keyword>
<dbReference type="EMBL" id="BQNB010019022">
    <property type="protein sequence ID" value="GJT80759.1"/>
    <property type="molecule type" value="Genomic_DNA"/>
</dbReference>
<reference evidence="1" key="1">
    <citation type="journal article" date="2022" name="Int. J. Mol. Sci.">
        <title>Draft Genome of Tanacetum Coccineum: Genomic Comparison of Closely Related Tanacetum-Family Plants.</title>
        <authorList>
            <person name="Yamashiro T."/>
            <person name="Shiraishi A."/>
            <person name="Nakayama K."/>
            <person name="Satake H."/>
        </authorList>
    </citation>
    <scope>NUCLEOTIDE SEQUENCE</scope>
</reference>
<organism evidence="1 2">
    <name type="scientific">Tanacetum coccineum</name>
    <dbReference type="NCBI Taxonomy" id="301880"/>
    <lineage>
        <taxon>Eukaryota</taxon>
        <taxon>Viridiplantae</taxon>
        <taxon>Streptophyta</taxon>
        <taxon>Embryophyta</taxon>
        <taxon>Tracheophyta</taxon>
        <taxon>Spermatophyta</taxon>
        <taxon>Magnoliopsida</taxon>
        <taxon>eudicotyledons</taxon>
        <taxon>Gunneridae</taxon>
        <taxon>Pentapetalae</taxon>
        <taxon>asterids</taxon>
        <taxon>campanulids</taxon>
        <taxon>Asterales</taxon>
        <taxon>Asteraceae</taxon>
        <taxon>Asteroideae</taxon>
        <taxon>Anthemideae</taxon>
        <taxon>Anthemidinae</taxon>
        <taxon>Tanacetum</taxon>
    </lineage>
</organism>
<dbReference type="Proteomes" id="UP001151760">
    <property type="component" value="Unassembled WGS sequence"/>
</dbReference>
<name>A0ABQ5GZS8_9ASTR</name>
<reference evidence="1" key="2">
    <citation type="submission" date="2022-01" db="EMBL/GenBank/DDBJ databases">
        <authorList>
            <person name="Yamashiro T."/>
            <person name="Shiraishi A."/>
            <person name="Satake H."/>
            <person name="Nakayama K."/>
        </authorList>
    </citation>
    <scope>NUCLEOTIDE SEQUENCE</scope>
</reference>
<evidence type="ECO:0000313" key="1">
    <source>
        <dbReference type="EMBL" id="GJT80759.1"/>
    </source>
</evidence>
<proteinExistence type="predicted"/>
<evidence type="ECO:0000313" key="2">
    <source>
        <dbReference type="Proteomes" id="UP001151760"/>
    </source>
</evidence>